<proteinExistence type="predicted"/>
<feature type="compositionally biased region" description="Polar residues" evidence="1">
    <location>
        <begin position="229"/>
        <end position="264"/>
    </location>
</feature>
<accession>A0A2N3NK76</accession>
<protein>
    <recommendedName>
        <fullName evidence="2">G-patch domain-containing protein</fullName>
    </recommendedName>
</protein>
<dbReference type="GO" id="GO:0003723">
    <property type="term" value="F:RNA binding"/>
    <property type="evidence" value="ECO:0007669"/>
    <property type="project" value="TreeGrafter"/>
</dbReference>
<dbReference type="OrthoDB" id="20507at2759"/>
<evidence type="ECO:0000259" key="2">
    <source>
        <dbReference type="PROSITE" id="PS50174"/>
    </source>
</evidence>
<feature type="region of interest" description="Disordered" evidence="1">
    <location>
        <begin position="207"/>
        <end position="327"/>
    </location>
</feature>
<reference evidence="3 4" key="1">
    <citation type="journal article" date="2017" name="G3 (Bethesda)">
        <title>First Draft Genome Sequence of the Pathogenic Fungus Lomentospora prolificans (Formerly Scedosporium prolificans).</title>
        <authorList>
            <person name="Luo R."/>
            <person name="Zimin A."/>
            <person name="Workman R."/>
            <person name="Fan Y."/>
            <person name="Pertea G."/>
            <person name="Grossman N."/>
            <person name="Wear M.P."/>
            <person name="Jia B."/>
            <person name="Miller H."/>
            <person name="Casadevall A."/>
            <person name="Timp W."/>
            <person name="Zhang S.X."/>
            <person name="Salzberg S.L."/>
        </authorList>
    </citation>
    <scope>NUCLEOTIDE SEQUENCE [LARGE SCALE GENOMIC DNA]</scope>
    <source>
        <strain evidence="3 4">JHH-5317</strain>
    </source>
</reference>
<dbReference type="PANTHER" id="PTHR13384">
    <property type="entry name" value="G PATCH DOMAIN-CONTAINING PROTEIN 1"/>
    <property type="match status" value="1"/>
</dbReference>
<dbReference type="AlphaFoldDB" id="A0A2N3NK76"/>
<dbReference type="InterPro" id="IPR000467">
    <property type="entry name" value="G_patch_dom"/>
</dbReference>
<feature type="compositionally biased region" description="Basic and acidic residues" evidence="1">
    <location>
        <begin position="31"/>
        <end position="53"/>
    </location>
</feature>
<dbReference type="InterPro" id="IPR011666">
    <property type="entry name" value="DUF1604"/>
</dbReference>
<dbReference type="Pfam" id="PF26093">
    <property type="entry name" value="HTH_TGH"/>
    <property type="match status" value="1"/>
</dbReference>
<sequence>MSWKRSHSTYESDWNDGDILFVRYGTPIRERANGSGHGEYRPLHKQEVRDSQGRRRLHGAFTGGWTAGYHNTVGSLEGWTPSQFVSSRTARHSKQFGQLQKTPEDYMDDEDITDILEAQHLTTTGAFSGVGQQGGSQMPVDGLLGLLERHHTMGIVLLGKMGWREGQGIGPKVWRKARGDPKTNTNTTMPGIRPDMFLFAPEDVTLTPSLRKPDRAGVDHKSRLVITGRNATTSRLNNRISQRSGENDVSSPTASSLRVTTRDSPSIRGTLGKGLAYGSDSEPDTGDDIGPRLTLATARSGKKRNNRTKPRNDQTSQPPMNISSNPSRAVCHDGTLSLPGFRLWPSKCPELDTSNATFQHPHPLTIPQHWKPRGHGMMLSPQSSLPPHTSQPPAAGDSAARARILGEPQLPGRSVFDYMTPAMRERLVAASKNSNLPPGKGLKLESGSHVSAGIEPPSQRNIHLLDPEVARAALARDRAGSGPYMTDEIKRARYHRFLAYSCGLLTEPPMAPDGVSDADFRLELKEFCKCAEIFKPMVGPIASRFTTSSPSSSALKPGHTAQHLIGKESGPNETAFEGAKLGMFGPVTRSESRFSPQRLLCKRFNVKPPLPLGSPSEEQVLAAEAKDEINVLVDRPLPTQGHNVFLRPSEDPAGMLDGKKDGVAVRPPQEVFTAIFGESSDEEKTYII</sequence>
<evidence type="ECO:0000256" key="1">
    <source>
        <dbReference type="SAM" id="MobiDB-lite"/>
    </source>
</evidence>
<dbReference type="STRING" id="41688.A0A2N3NK76"/>
<feature type="region of interest" description="Disordered" evidence="1">
    <location>
        <begin position="548"/>
        <end position="572"/>
    </location>
</feature>
<organism evidence="3 4">
    <name type="scientific">Lomentospora prolificans</name>
    <dbReference type="NCBI Taxonomy" id="41688"/>
    <lineage>
        <taxon>Eukaryota</taxon>
        <taxon>Fungi</taxon>
        <taxon>Dikarya</taxon>
        <taxon>Ascomycota</taxon>
        <taxon>Pezizomycotina</taxon>
        <taxon>Sordariomycetes</taxon>
        <taxon>Hypocreomycetidae</taxon>
        <taxon>Microascales</taxon>
        <taxon>Microascaceae</taxon>
        <taxon>Lomentospora</taxon>
    </lineage>
</organism>
<feature type="region of interest" description="Disordered" evidence="1">
    <location>
        <begin position="172"/>
        <end position="194"/>
    </location>
</feature>
<dbReference type="Proteomes" id="UP000233524">
    <property type="component" value="Unassembled WGS sequence"/>
</dbReference>
<dbReference type="VEuPathDB" id="FungiDB:jhhlp_000189"/>
<dbReference type="GO" id="GO:0006397">
    <property type="term" value="P:mRNA processing"/>
    <property type="evidence" value="ECO:0007669"/>
    <property type="project" value="InterPro"/>
</dbReference>
<dbReference type="PROSITE" id="PS50174">
    <property type="entry name" value="G_PATCH"/>
    <property type="match status" value="1"/>
</dbReference>
<dbReference type="EMBL" id="NLAX01000002">
    <property type="protein sequence ID" value="PKS12849.1"/>
    <property type="molecule type" value="Genomic_DNA"/>
</dbReference>
<feature type="compositionally biased region" description="Basic and acidic residues" evidence="1">
    <location>
        <begin position="211"/>
        <end position="222"/>
    </location>
</feature>
<keyword evidence="4" id="KW-1185">Reference proteome</keyword>
<comment type="caution">
    <text evidence="3">The sequence shown here is derived from an EMBL/GenBank/DDBJ whole genome shotgun (WGS) entry which is preliminary data.</text>
</comment>
<dbReference type="Pfam" id="PF07713">
    <property type="entry name" value="DUF1604"/>
    <property type="match status" value="1"/>
</dbReference>
<dbReference type="GO" id="GO:0005634">
    <property type="term" value="C:nucleus"/>
    <property type="evidence" value="ECO:0007669"/>
    <property type="project" value="TreeGrafter"/>
</dbReference>
<evidence type="ECO:0000313" key="4">
    <source>
        <dbReference type="Proteomes" id="UP000233524"/>
    </source>
</evidence>
<feature type="compositionally biased region" description="Basic residues" evidence="1">
    <location>
        <begin position="300"/>
        <end position="309"/>
    </location>
</feature>
<name>A0A2N3NK76_9PEZI</name>
<feature type="compositionally biased region" description="Polar residues" evidence="1">
    <location>
        <begin position="313"/>
        <end position="327"/>
    </location>
</feature>
<feature type="region of interest" description="Disordered" evidence="1">
    <location>
        <begin position="31"/>
        <end position="54"/>
    </location>
</feature>
<dbReference type="InParanoid" id="A0A2N3NK76"/>
<dbReference type="PANTHER" id="PTHR13384:SF19">
    <property type="entry name" value="G PATCH DOMAIN-CONTAINING PROTEIN 1"/>
    <property type="match status" value="1"/>
</dbReference>
<feature type="domain" description="G-patch" evidence="2">
    <location>
        <begin position="150"/>
        <end position="170"/>
    </location>
</feature>
<gene>
    <name evidence="3" type="ORF">jhhlp_000189</name>
</gene>
<evidence type="ECO:0000313" key="3">
    <source>
        <dbReference type="EMBL" id="PKS12849.1"/>
    </source>
</evidence>